<dbReference type="InterPro" id="IPR016024">
    <property type="entry name" value="ARM-type_fold"/>
</dbReference>
<reference evidence="2 3" key="1">
    <citation type="journal article" date="2021" name="BMC Biol.">
        <title>Horizontally acquired antibacterial genes associated with adaptive radiation of ladybird beetles.</title>
        <authorList>
            <person name="Li H.S."/>
            <person name="Tang X.F."/>
            <person name="Huang Y.H."/>
            <person name="Xu Z.Y."/>
            <person name="Chen M.L."/>
            <person name="Du X.Y."/>
            <person name="Qiu B.Y."/>
            <person name="Chen P.T."/>
            <person name="Zhang W."/>
            <person name="Slipinski A."/>
            <person name="Escalona H.E."/>
            <person name="Waterhouse R.M."/>
            <person name="Zwick A."/>
            <person name="Pang H."/>
        </authorList>
    </citation>
    <scope>NUCLEOTIDE SEQUENCE [LARGE SCALE GENOMIC DNA]</scope>
    <source>
        <strain evidence="2">SYSU2018</strain>
    </source>
</reference>
<dbReference type="Proteomes" id="UP001516400">
    <property type="component" value="Unassembled WGS sequence"/>
</dbReference>
<dbReference type="Pfam" id="PF08163">
    <property type="entry name" value="DNAPKcs_CC3"/>
    <property type="match status" value="1"/>
</dbReference>
<dbReference type="InterPro" id="IPR014009">
    <property type="entry name" value="PIK_FAT"/>
</dbReference>
<keyword evidence="3" id="KW-1185">Reference proteome</keyword>
<dbReference type="PANTHER" id="PTHR11139">
    <property type="entry name" value="ATAXIA TELANGIECTASIA MUTATED ATM -RELATED"/>
    <property type="match status" value="1"/>
</dbReference>
<dbReference type="InterPro" id="IPR012582">
    <property type="entry name" value="DNAPKcs_CC3"/>
</dbReference>
<protein>
    <recommendedName>
        <fullName evidence="1">FAT domain-containing protein</fullName>
    </recommendedName>
</protein>
<gene>
    <name evidence="2" type="ORF">HHI36_012145</name>
</gene>
<dbReference type="SUPFAM" id="SSF48371">
    <property type="entry name" value="ARM repeat"/>
    <property type="match status" value="1"/>
</dbReference>
<comment type="caution">
    <text evidence="2">The sequence shown here is derived from an EMBL/GenBank/DDBJ whole genome shotgun (WGS) entry which is preliminary data.</text>
</comment>
<sequence length="1906" mass="221965">MLQNFLESCSKFNSRSTLQFEDAEINFYSSVLELTLKTEDNFMSFIDVLYIPDEVKQEDKGLEFIELLTSLKRSEFVTNSLSSLILRAGDHVVSQESLDFKIEVFKQFLESVDPSNENLDCTPIREGLNELLKTIANNTDKNARGIMIIKLSKLFQAMHNTRSPILFEFIIKSYLEFIETEELIKDSVIFRKYLMNIGERLQEESMEILFSLVRNSQYPLVRRNMLGKLILTTVFQNVNIEVFESFYANHIKSIVDELEEKLSEDNMEAKMVNFLLVEILFARLPIGEDNEINKRMLLAAFGEDRPVKELLRSFLKYSLGAFRDNIAVNSKKQDVFRLYRCYSYNALVSIAVNSLHDENFYLKLFTRLENGEDILWKAMMDPSKTYKFEKDFNILPQKKKQLVNIRNKLNAECQIYSKGETIRSQRIFNSSLSEDITKYDMSNVRVRTEAIQTDNKADLAEIELDYIDVNDHECMPTICGLINYLGNTNIVIAKGDEIAEDIPECFKALRYILLHETTPVNVKIFLIKVIENTSHVFIYYSKWFLAPVMKFIVEKCAGDEMNFFITDLIVMLANWSDKAVPEDENEKDLATKLIKFLFEKLSIDRKDVFKYNLELIRVLLQAWKGNILIPNDFLQRIEISADFSKEIEIHLSSLLLINDIFVFDNGNESLFLKFLTMQLNSSKRSCYIPCSETLGLLLKKWDAKGVITTYSNTVEPALRKIWDSDTEKGSYIMEGITLHYPDFIKEHHIVRILSRLKTVSTSCQHVLLKTMLRAVPVLENVGEYRIEAWETYINSESAEIQITTLHLMKETFNILDEKTFQNIITAICEKRNSQIELCKKLVFDILIKICSGHFEDSAKFVRVEKLCRDSLLDGLNVEDPELLDSIRSFWTTSEILSKSLIERFLQTLSIFYKPRNENVLLGSSIYFLLSLLKNTQDFDETLFEHPLEDCQFEDYELSVTASIQHPYAVPMFAETFLDTFTNKTSIKPIGEIRATQDELNFSPTVPSRQDEALSQLVSSQSQLLLNIQDEDNLFKNPNELSMSQCKVIRRRFLRDKTKISDHCANVAVKGLVRKVEDRTSRAKERDRRVCISRKYRKGDFPDVQIPFSSIAVPLQMLATENSDIAKTVYTQIFKSIKNKLEESHWSHLSETIASIFKNSLQFNTNLFRTLLDFIIISESKIIVDPYLVSESCLSSGLVSTGTLIMEMYLMNLEDVPQAKRSRGLDTSTECIYWIKLAELYKEMNDWDVVCSIFQEKISRDDAIKKAINSESRKLWMEAQDRYRYLIENDLTVDKRDFYYEAYFKSFANLGQWKELAKAIETLETEDQNYWDVLWDDSWKQKKILPWYINAELNDMLFEGQPSKSFFENINKSLCENSKAEYLRCNFPEHLSMMWILNNDVDTSEVYVGSYLDSFLGQWQILDPMFYKLRYDKILKLRSYSNIYEIIDLYRQIGSEELDKVFGSLRFLWSNSQNETCQSLVANESRVLYHKQFANLIHSKISSLDDPEKTYWIAELENIKFKFDLGIIEAALTENNFYMARKYLKAHKNRKGIGLYMAKMMFIKAQSARNSNESLHAILKSLEIINRDVLGNNKNNDILLSTLLTSFEILEEASKLILKDNMLLEQHGAAITRVTGYNIRTSEDLPECGGKRIIDFLECYSKSGESDLDQKHIADAYVKLAYYYSEKESIDVDNLNMLVLRAMRLGSREARQLFPCLLQQESLGSAHKTVFIEESALVPTWMFLAWIPQLLANLNSEKVYAIGSIVIRIAELYPQAIMYPYRLSKENFNSNNEYFSSLIEKMDSLLLNEEVNIFLKALGNVSVPDSILKYHVRRIIKYATSEDYDEIQKMYEFIDSELFQQTPNSNDPNNFQGNAFKIIKNFNKYFKNYPVKRRKRLFKKCKKYWKQ</sequence>
<organism evidence="2 3">
    <name type="scientific">Cryptolaemus montrouzieri</name>
    <dbReference type="NCBI Taxonomy" id="559131"/>
    <lineage>
        <taxon>Eukaryota</taxon>
        <taxon>Metazoa</taxon>
        <taxon>Ecdysozoa</taxon>
        <taxon>Arthropoda</taxon>
        <taxon>Hexapoda</taxon>
        <taxon>Insecta</taxon>
        <taxon>Pterygota</taxon>
        <taxon>Neoptera</taxon>
        <taxon>Endopterygota</taxon>
        <taxon>Coleoptera</taxon>
        <taxon>Polyphaga</taxon>
        <taxon>Cucujiformia</taxon>
        <taxon>Coccinelloidea</taxon>
        <taxon>Coccinellidae</taxon>
        <taxon>Scymninae</taxon>
        <taxon>Scymnini</taxon>
        <taxon>Cryptolaemus</taxon>
    </lineage>
</organism>
<dbReference type="InterPro" id="IPR050517">
    <property type="entry name" value="DDR_Repair_Kinase"/>
</dbReference>
<dbReference type="SMART" id="SM01344">
    <property type="entry name" value="NUC194"/>
    <property type="match status" value="1"/>
</dbReference>
<feature type="domain" description="FAT" evidence="1">
    <location>
        <begin position="1197"/>
        <end position="1786"/>
    </location>
</feature>
<dbReference type="EMBL" id="JABFTP020000103">
    <property type="protein sequence ID" value="KAL3276778.1"/>
    <property type="molecule type" value="Genomic_DNA"/>
</dbReference>
<name>A0ABD2NDE9_9CUCU</name>
<dbReference type="Pfam" id="PF19704">
    <property type="entry name" value="DNAPKcs_CC5"/>
    <property type="match status" value="2"/>
</dbReference>
<dbReference type="InterPro" id="IPR045581">
    <property type="entry name" value="DNAPKcs_CC5"/>
</dbReference>
<dbReference type="PROSITE" id="PS51189">
    <property type="entry name" value="FAT"/>
    <property type="match status" value="1"/>
</dbReference>
<dbReference type="PANTHER" id="PTHR11139:SF68">
    <property type="entry name" value="DNA-DEPENDENT PROTEIN KINASE CATALYTIC SUBUNIT"/>
    <property type="match status" value="1"/>
</dbReference>
<proteinExistence type="predicted"/>
<evidence type="ECO:0000313" key="3">
    <source>
        <dbReference type="Proteomes" id="UP001516400"/>
    </source>
</evidence>
<evidence type="ECO:0000313" key="2">
    <source>
        <dbReference type="EMBL" id="KAL3276778.1"/>
    </source>
</evidence>
<accession>A0ABD2NDE9</accession>
<evidence type="ECO:0000259" key="1">
    <source>
        <dbReference type="PROSITE" id="PS51189"/>
    </source>
</evidence>